<dbReference type="Gene3D" id="3.40.50.300">
    <property type="entry name" value="P-loop containing nucleotide triphosphate hydrolases"/>
    <property type="match status" value="1"/>
</dbReference>
<sequence>MKPKSPQQLSNIFPTRLRSALSPILADSPRLQEIRLRSGKPLILNYRNRETFLTESGACTTEQAKGLTVTEQEVQQTLELAGTYSLYAYEDELRQGYLTLPGGHRLGVAGKVITEGESVRNIRHLSSLNLRISHQVKGCADGVLPWLYGPEGPFHTLIISPPRCGKTTLLRDLIRQISDGCLGLRGCTVGVVDERSEIGGSYQGIPQNDLGIRTDILDACPKAEGMMMLVRSMAPEVLAVDELGRPEDVKAMETALYCGCRILATVHGSSREDLLAKPLFRSMMEDRVFERLVILKAGGPPGVVERILDGKGRVLC</sequence>
<dbReference type="SMART" id="SM00382">
    <property type="entry name" value="AAA"/>
    <property type="match status" value="1"/>
</dbReference>
<dbReference type="RefSeq" id="WP_186873902.1">
    <property type="nucleotide sequence ID" value="NZ_JACOOR010000009.1"/>
</dbReference>
<keyword evidence="5" id="KW-1185">Reference proteome</keyword>
<dbReference type="AlphaFoldDB" id="A0A923LE69"/>
<dbReference type="InterPro" id="IPR003593">
    <property type="entry name" value="AAA+_ATPase"/>
</dbReference>
<dbReference type="Proteomes" id="UP000649345">
    <property type="component" value="Unassembled WGS sequence"/>
</dbReference>
<dbReference type="SUPFAM" id="SSF52540">
    <property type="entry name" value="P-loop containing nucleoside triphosphate hydrolases"/>
    <property type="match status" value="1"/>
</dbReference>
<evidence type="ECO:0000313" key="4">
    <source>
        <dbReference type="EMBL" id="MBC5660963.1"/>
    </source>
</evidence>
<organism evidence="4 5">
    <name type="scientific">Anaerosacchariphilus hominis</name>
    <dbReference type="NCBI Taxonomy" id="2763017"/>
    <lineage>
        <taxon>Bacteria</taxon>
        <taxon>Bacillati</taxon>
        <taxon>Bacillota</taxon>
        <taxon>Clostridia</taxon>
        <taxon>Lachnospirales</taxon>
        <taxon>Lachnospiraceae</taxon>
        <taxon>Anaerosacchariphilus</taxon>
    </lineage>
</organism>
<evidence type="ECO:0000313" key="5">
    <source>
        <dbReference type="Proteomes" id="UP000649345"/>
    </source>
</evidence>
<dbReference type="Pfam" id="PF19568">
    <property type="entry name" value="Spore_III_AA"/>
    <property type="match status" value="1"/>
</dbReference>
<keyword evidence="2" id="KW-0067">ATP-binding</keyword>
<evidence type="ECO:0000259" key="3">
    <source>
        <dbReference type="SMART" id="SM00382"/>
    </source>
</evidence>
<gene>
    <name evidence="4" type="primary">spoIIIAA</name>
    <name evidence="4" type="ORF">H8S44_14465</name>
</gene>
<keyword evidence="1" id="KW-0547">Nucleotide-binding</keyword>
<protein>
    <submittedName>
        <fullName evidence="4">Stage III sporulation protein AA</fullName>
    </submittedName>
</protein>
<name>A0A923LE69_9FIRM</name>
<dbReference type="GO" id="GO:0005524">
    <property type="term" value="F:ATP binding"/>
    <property type="evidence" value="ECO:0007669"/>
    <property type="project" value="UniProtKB-KW"/>
</dbReference>
<feature type="domain" description="AAA+ ATPase" evidence="3">
    <location>
        <begin position="152"/>
        <end position="298"/>
    </location>
</feature>
<dbReference type="InterPro" id="IPR027417">
    <property type="entry name" value="P-loop_NTPase"/>
</dbReference>
<comment type="caution">
    <text evidence="4">The sequence shown here is derived from an EMBL/GenBank/DDBJ whole genome shotgun (WGS) entry which is preliminary data.</text>
</comment>
<dbReference type="PANTHER" id="PTHR20953">
    <property type="entry name" value="KINASE-RELATED"/>
    <property type="match status" value="1"/>
</dbReference>
<proteinExistence type="predicted"/>
<dbReference type="EMBL" id="JACOOR010000009">
    <property type="protein sequence ID" value="MBC5660963.1"/>
    <property type="molecule type" value="Genomic_DNA"/>
</dbReference>
<dbReference type="PANTHER" id="PTHR20953:SF3">
    <property type="entry name" value="P-LOOP CONTAINING NUCLEOSIDE TRIPHOSPHATE HYDROLASES SUPERFAMILY PROTEIN"/>
    <property type="match status" value="1"/>
</dbReference>
<dbReference type="InterPro" id="IPR014217">
    <property type="entry name" value="Spore_III_AA"/>
</dbReference>
<accession>A0A923LE69</accession>
<evidence type="ECO:0000256" key="1">
    <source>
        <dbReference type="ARBA" id="ARBA00022741"/>
    </source>
</evidence>
<dbReference type="InterPro" id="IPR045735">
    <property type="entry name" value="Spore_III_AA_AAA+_ATPase"/>
</dbReference>
<dbReference type="NCBIfam" id="TIGR02858">
    <property type="entry name" value="spore_III_AA"/>
    <property type="match status" value="1"/>
</dbReference>
<evidence type="ECO:0000256" key="2">
    <source>
        <dbReference type="ARBA" id="ARBA00022840"/>
    </source>
</evidence>
<reference evidence="4" key="1">
    <citation type="submission" date="2020-08" db="EMBL/GenBank/DDBJ databases">
        <title>Genome public.</title>
        <authorList>
            <person name="Liu C."/>
            <person name="Sun Q."/>
        </authorList>
    </citation>
    <scope>NUCLEOTIDE SEQUENCE</scope>
    <source>
        <strain evidence="4">NSJ-68</strain>
    </source>
</reference>